<dbReference type="PANTHER" id="PTHR42648:SF11">
    <property type="entry name" value="TRANSPOSON TY4-P GAG-POL POLYPROTEIN"/>
    <property type="match status" value="1"/>
</dbReference>
<keyword evidence="8" id="KW-0808">Transferase</keyword>
<dbReference type="InterPro" id="IPR057670">
    <property type="entry name" value="SH3_retrovirus"/>
</dbReference>
<evidence type="ECO:0000259" key="11">
    <source>
        <dbReference type="Pfam" id="PF25597"/>
    </source>
</evidence>
<evidence type="ECO:0000313" key="13">
    <source>
        <dbReference type="Proteomes" id="UP001151760"/>
    </source>
</evidence>
<reference evidence="12" key="1">
    <citation type="journal article" date="2022" name="Int. J. Mol. Sci.">
        <title>Draft Genome of Tanacetum Coccineum: Genomic Comparison of Closely Related Tanacetum-Family Plants.</title>
        <authorList>
            <person name="Yamashiro T."/>
            <person name="Shiraishi A."/>
            <person name="Nakayama K."/>
            <person name="Satake H."/>
        </authorList>
    </citation>
    <scope>NUCLEOTIDE SEQUENCE</scope>
</reference>
<evidence type="ECO:0000313" key="12">
    <source>
        <dbReference type="EMBL" id="GJT77425.1"/>
    </source>
</evidence>
<keyword evidence="4" id="KW-0378">Hydrolase</keyword>
<feature type="region of interest" description="Disordered" evidence="10">
    <location>
        <begin position="523"/>
        <end position="543"/>
    </location>
</feature>
<keyword evidence="5" id="KW-0460">Magnesium</keyword>
<comment type="caution">
    <text evidence="12">The sequence shown here is derived from an EMBL/GenBank/DDBJ whole genome shotgun (WGS) entry which is preliminary data.</text>
</comment>
<evidence type="ECO:0000256" key="1">
    <source>
        <dbReference type="ARBA" id="ARBA00022722"/>
    </source>
</evidence>
<name>A0ABQ5GPS4_9ASTR</name>
<dbReference type="EMBL" id="BQNB010018710">
    <property type="protein sequence ID" value="GJT77425.1"/>
    <property type="molecule type" value="Genomic_DNA"/>
</dbReference>
<evidence type="ECO:0000256" key="6">
    <source>
        <dbReference type="ARBA" id="ARBA00022908"/>
    </source>
</evidence>
<evidence type="ECO:0000256" key="9">
    <source>
        <dbReference type="ARBA" id="ARBA00023172"/>
    </source>
</evidence>
<evidence type="ECO:0000256" key="7">
    <source>
        <dbReference type="ARBA" id="ARBA00022918"/>
    </source>
</evidence>
<dbReference type="InterPro" id="IPR039537">
    <property type="entry name" value="Retrotran_Ty1/copia-like"/>
</dbReference>
<evidence type="ECO:0000256" key="5">
    <source>
        <dbReference type="ARBA" id="ARBA00022842"/>
    </source>
</evidence>
<evidence type="ECO:0000256" key="8">
    <source>
        <dbReference type="ARBA" id="ARBA00022932"/>
    </source>
</evidence>
<evidence type="ECO:0000256" key="4">
    <source>
        <dbReference type="ARBA" id="ARBA00022801"/>
    </source>
</evidence>
<keyword evidence="6" id="KW-0229">DNA integration</keyword>
<keyword evidence="8" id="KW-0548">Nucleotidyltransferase</keyword>
<sequence>MRQVLRVSDIEIESCLQFLWNSGVTKLEVLGPSEATSKALYQSTSNVEKTVGKSKCKKGKRTDGKLLVVDKDKKKVNKGWQKGYGLNDFVLLSLVMMCYASENGTTTSMPEIETSISKTSKDIVEKPKTIRPSAPIIEEWDTNSDNDSVFRPKSDQTKPKFTKINFVKSGENVKSVNKENTHRQVEYPRKSQSPRAVAQSQDSAVNATRQSSPGSSQLQFIWRPKGNVIDHISKDSGSYMLKRFDYVDLQAGLRLSRNNGGFVAYGGSPKGVTITGKTECLVLSPDFKLLDKSQVLLKVPRHDNMYSFDLKNVIPSVGETLFKRFALKLFEKWTIILLLVKMGNNIKALVKVHVVRLYQQPLQMLHLDSIWPTSAEAVNTACYVHNRVLVTKPHNKTHYKLLHGRPPSKRFMRLFGFPVTILNTLDLLGKFDGKADEGFLVGYCINSKAFRVFNTRTRKVEENLHITFLENLTYVSGSGPDWLFDIDLLTNSMNYKPVTAGNQTNRNAFAGDAGKKITNRTCNEGEINGQRGGETSNKEGDQHVQDLRSELDKLLVQQKEDYANNTNRVSTVSPSISAAGQSFVNDLLTDPLMPDLEDTTDLLNTSIFSSAYDDEDVGAEADLDNMETTMNVWRLVDLPKGKHAIGTKWVYRNKKDKRRIEAIRLFLAYASFMGFIVYQMDVKSAFLYGTIEEEVAWYETLSTYLLENGFRRGTIDKTLFIKKDKDDAQEIPDEFYGELYILLGLHDEFRVKTGSCKVNVARQDLVLMGETCLERTDRNAAFHEIFWNTAHSQTVNDVKQIHATVDGKTVVISKSSVRSDLHFNDEDGITCLTNENIFKNLALMGQMTDGKGLPLCLLALEAAQASGDRPRCQRKPLGVIALIGDHTPESDEGRLKQDKLMDIVTTLLQKVEGLESGLKKTKKIYATAFKKLINRVKSLEDELKFWKSKSKKRRLTLVTSDDEEELERYGQNLETQEGFGDSQEVSTHARVSTASTFVSTASPQRNAYTTVDDLTIAETLMEIKKSAAKDKGKAKMDETESPRKMKQRERAQISRDEEVAQKLQE</sequence>
<dbReference type="PANTHER" id="PTHR42648">
    <property type="entry name" value="TRANSPOSASE, PUTATIVE-RELATED"/>
    <property type="match status" value="1"/>
</dbReference>
<proteinExistence type="predicted"/>
<accession>A0ABQ5GPS4</accession>
<dbReference type="Proteomes" id="UP001151760">
    <property type="component" value="Unassembled WGS sequence"/>
</dbReference>
<evidence type="ECO:0000256" key="10">
    <source>
        <dbReference type="SAM" id="MobiDB-lite"/>
    </source>
</evidence>
<keyword evidence="13" id="KW-1185">Reference proteome</keyword>
<keyword evidence="1" id="KW-0540">Nuclease</keyword>
<feature type="compositionally biased region" description="Basic and acidic residues" evidence="10">
    <location>
        <begin position="177"/>
        <end position="189"/>
    </location>
</feature>
<keyword evidence="8" id="KW-0239">DNA-directed DNA polymerase</keyword>
<evidence type="ECO:0000256" key="3">
    <source>
        <dbReference type="ARBA" id="ARBA00022759"/>
    </source>
</evidence>
<feature type="region of interest" description="Disordered" evidence="10">
    <location>
        <begin position="1026"/>
        <end position="1065"/>
    </location>
</feature>
<keyword evidence="7" id="KW-0695">RNA-directed DNA polymerase</keyword>
<gene>
    <name evidence="12" type="ORF">Tco_1044150</name>
</gene>
<evidence type="ECO:0000256" key="2">
    <source>
        <dbReference type="ARBA" id="ARBA00022723"/>
    </source>
</evidence>
<protein>
    <submittedName>
        <fullName evidence="12">Ribonuclease H-like domain-containing protein</fullName>
    </submittedName>
</protein>
<reference evidence="12" key="2">
    <citation type="submission" date="2022-01" db="EMBL/GenBank/DDBJ databases">
        <authorList>
            <person name="Yamashiro T."/>
            <person name="Shiraishi A."/>
            <person name="Satake H."/>
            <person name="Nakayama K."/>
        </authorList>
    </citation>
    <scope>NUCLEOTIDE SEQUENCE</scope>
</reference>
<dbReference type="Pfam" id="PF25597">
    <property type="entry name" value="SH3_retrovirus"/>
    <property type="match status" value="1"/>
</dbReference>
<organism evidence="12 13">
    <name type="scientific">Tanacetum coccineum</name>
    <dbReference type="NCBI Taxonomy" id="301880"/>
    <lineage>
        <taxon>Eukaryota</taxon>
        <taxon>Viridiplantae</taxon>
        <taxon>Streptophyta</taxon>
        <taxon>Embryophyta</taxon>
        <taxon>Tracheophyta</taxon>
        <taxon>Spermatophyta</taxon>
        <taxon>Magnoliopsida</taxon>
        <taxon>eudicotyledons</taxon>
        <taxon>Gunneridae</taxon>
        <taxon>Pentapetalae</taxon>
        <taxon>asterids</taxon>
        <taxon>campanulids</taxon>
        <taxon>Asterales</taxon>
        <taxon>Asteraceae</taxon>
        <taxon>Asteroideae</taxon>
        <taxon>Anthemideae</taxon>
        <taxon>Anthemidinae</taxon>
        <taxon>Tanacetum</taxon>
    </lineage>
</organism>
<feature type="compositionally biased region" description="Polar residues" evidence="10">
    <location>
        <begin position="190"/>
        <end position="217"/>
    </location>
</feature>
<keyword evidence="2" id="KW-0479">Metal-binding</keyword>
<keyword evidence="9" id="KW-0233">DNA recombination</keyword>
<feature type="region of interest" description="Disordered" evidence="10">
    <location>
        <begin position="177"/>
        <end position="217"/>
    </location>
</feature>
<keyword evidence="3" id="KW-0255">Endonuclease</keyword>
<feature type="domain" description="Retroviral polymerase SH3-like" evidence="11">
    <location>
        <begin position="428"/>
        <end position="474"/>
    </location>
</feature>